<dbReference type="Proteomes" id="UP000482800">
    <property type="component" value="Unassembled WGS sequence"/>
</dbReference>
<name>A0A6V8K8Y2_9ACTN</name>
<reference evidence="2 3" key="2">
    <citation type="submission" date="2020-03" db="EMBL/GenBank/DDBJ databases">
        <authorList>
            <person name="Ichikawa N."/>
            <person name="Kimura A."/>
            <person name="Kitahashi Y."/>
            <person name="Uohara A."/>
        </authorList>
    </citation>
    <scope>NUCLEOTIDE SEQUENCE [LARGE SCALE GENOMIC DNA]</scope>
    <source>
        <strain evidence="2 3">NBRC 108639</strain>
    </source>
</reference>
<evidence type="ECO:0000313" key="3">
    <source>
        <dbReference type="Proteomes" id="UP000482800"/>
    </source>
</evidence>
<gene>
    <name evidence="2" type="ORF">Phou_026660</name>
</gene>
<proteinExistence type="predicted"/>
<feature type="region of interest" description="Disordered" evidence="1">
    <location>
        <begin position="1"/>
        <end position="26"/>
    </location>
</feature>
<dbReference type="AlphaFoldDB" id="A0A6V8K8Y2"/>
<protein>
    <recommendedName>
        <fullName evidence="4">DUF3459 domain-containing protein</fullName>
    </recommendedName>
</protein>
<sequence length="41" mass="4210">MLTNFGDTPAALPAGTRPLISSEPLDADGKLPTDVTVWAAV</sequence>
<keyword evidence="3" id="KW-1185">Reference proteome</keyword>
<evidence type="ECO:0008006" key="4">
    <source>
        <dbReference type="Google" id="ProtNLM"/>
    </source>
</evidence>
<comment type="caution">
    <text evidence="2">The sequence shown here is derived from an EMBL/GenBank/DDBJ whole genome shotgun (WGS) entry which is preliminary data.</text>
</comment>
<organism evidence="2 3">
    <name type="scientific">Phytohabitans houttuyneae</name>
    <dbReference type="NCBI Taxonomy" id="1076126"/>
    <lineage>
        <taxon>Bacteria</taxon>
        <taxon>Bacillati</taxon>
        <taxon>Actinomycetota</taxon>
        <taxon>Actinomycetes</taxon>
        <taxon>Micromonosporales</taxon>
        <taxon>Micromonosporaceae</taxon>
    </lineage>
</organism>
<evidence type="ECO:0000256" key="1">
    <source>
        <dbReference type="SAM" id="MobiDB-lite"/>
    </source>
</evidence>
<evidence type="ECO:0000313" key="2">
    <source>
        <dbReference type="EMBL" id="GFJ78486.1"/>
    </source>
</evidence>
<accession>A0A6V8K8Y2</accession>
<reference evidence="2 3" key="1">
    <citation type="submission" date="2020-03" db="EMBL/GenBank/DDBJ databases">
        <title>Whole genome shotgun sequence of Phytohabitans houttuyneae NBRC 108639.</title>
        <authorList>
            <person name="Komaki H."/>
            <person name="Tamura T."/>
        </authorList>
    </citation>
    <scope>NUCLEOTIDE SEQUENCE [LARGE SCALE GENOMIC DNA]</scope>
    <source>
        <strain evidence="2 3">NBRC 108639</strain>
    </source>
</reference>
<dbReference type="EMBL" id="BLPF01000001">
    <property type="protein sequence ID" value="GFJ78486.1"/>
    <property type="molecule type" value="Genomic_DNA"/>
</dbReference>